<dbReference type="RefSeq" id="XP_067819796.1">
    <property type="nucleotide sequence ID" value="XM_067960309.1"/>
</dbReference>
<keyword evidence="3" id="KW-1185">Reference proteome</keyword>
<sequence length="193" mass="21537">MASMPIYLRLYPIFLGCSAIGGFGLCQWFHATELEIREHNHDMSLKSIVMAVPQLLTATLLLYYACTFSRQSSAFVHPMVADSCLHQCVTSFMLASLIFSAFHLSQSLCCTSPVFCPIDQTVDQIVPCPVTVSNYSVYPRLLHSCATFIMLLALASIQPVHIIKSFQKQVHVAKFVTFSRREPVHDASAIVVY</sequence>
<name>A0A976FNZ1_BRELC</name>
<protein>
    <submittedName>
        <fullName evidence="2">Uncharacterized protein</fullName>
    </submittedName>
</protein>
<dbReference type="Proteomes" id="UP000294530">
    <property type="component" value="Unassembled WGS sequence"/>
</dbReference>
<proteinExistence type="predicted"/>
<dbReference type="GeneID" id="94345980"/>
<feature type="transmembrane region" description="Helical" evidence="1">
    <location>
        <begin position="43"/>
        <end position="64"/>
    </location>
</feature>
<evidence type="ECO:0000256" key="1">
    <source>
        <dbReference type="SAM" id="Phobius"/>
    </source>
</evidence>
<feature type="transmembrane region" description="Helical" evidence="1">
    <location>
        <begin position="12"/>
        <end position="31"/>
    </location>
</feature>
<organism evidence="2 3">
    <name type="scientific">Bremia lactucae</name>
    <name type="common">Lettuce downy mildew</name>
    <dbReference type="NCBI Taxonomy" id="4779"/>
    <lineage>
        <taxon>Eukaryota</taxon>
        <taxon>Sar</taxon>
        <taxon>Stramenopiles</taxon>
        <taxon>Oomycota</taxon>
        <taxon>Peronosporomycetes</taxon>
        <taxon>Peronosporales</taxon>
        <taxon>Peronosporaceae</taxon>
        <taxon>Bremia</taxon>
    </lineage>
</organism>
<keyword evidence="1" id="KW-1133">Transmembrane helix</keyword>
<evidence type="ECO:0000313" key="3">
    <source>
        <dbReference type="Proteomes" id="UP000294530"/>
    </source>
</evidence>
<evidence type="ECO:0000313" key="2">
    <source>
        <dbReference type="EMBL" id="TDH70297.1"/>
    </source>
</evidence>
<dbReference type="AlphaFoldDB" id="A0A976FNZ1"/>
<keyword evidence="1" id="KW-0812">Transmembrane</keyword>
<feature type="transmembrane region" description="Helical" evidence="1">
    <location>
        <begin position="141"/>
        <end position="160"/>
    </location>
</feature>
<dbReference type="KEGG" id="blac:94345980"/>
<gene>
    <name evidence="2" type="ORF">CCR75_002211</name>
</gene>
<reference evidence="2 3" key="1">
    <citation type="journal article" date="2021" name="Genome Biol.">
        <title>AFLAP: assembly-free linkage analysis pipeline using k-mers from genome sequencing data.</title>
        <authorList>
            <person name="Fletcher K."/>
            <person name="Zhang L."/>
            <person name="Gil J."/>
            <person name="Han R."/>
            <person name="Cavanaugh K."/>
            <person name="Michelmore R."/>
        </authorList>
    </citation>
    <scope>NUCLEOTIDE SEQUENCE [LARGE SCALE GENOMIC DNA]</scope>
    <source>
        <strain evidence="2 3">SF5</strain>
    </source>
</reference>
<dbReference type="OrthoDB" id="165703at2759"/>
<accession>A0A976FNZ1</accession>
<keyword evidence="1" id="KW-0472">Membrane</keyword>
<dbReference type="EMBL" id="SHOA02000010">
    <property type="protein sequence ID" value="TDH70297.1"/>
    <property type="molecule type" value="Genomic_DNA"/>
</dbReference>
<comment type="caution">
    <text evidence="2">The sequence shown here is derived from an EMBL/GenBank/DDBJ whole genome shotgun (WGS) entry which is preliminary data.</text>
</comment>